<feature type="compositionally biased region" description="Polar residues" evidence="3">
    <location>
        <begin position="27"/>
        <end position="41"/>
    </location>
</feature>
<dbReference type="AlphaFoldDB" id="A0A843WLD3"/>
<dbReference type="InterPro" id="IPR013783">
    <property type="entry name" value="Ig-like_fold"/>
</dbReference>
<dbReference type="EMBL" id="NMUH01003053">
    <property type="protein sequence ID" value="MQM03550.1"/>
    <property type="molecule type" value="Genomic_DNA"/>
</dbReference>
<accession>A0A843WLD3</accession>
<dbReference type="SMART" id="SM00248">
    <property type="entry name" value="ANK"/>
    <property type="match status" value="1"/>
</dbReference>
<comment type="caution">
    <text evidence="4">The sequence shown here is derived from an EMBL/GenBank/DDBJ whole genome shotgun (WGS) entry which is preliminary data.</text>
</comment>
<dbReference type="Pfam" id="PF00612">
    <property type="entry name" value="IQ"/>
    <property type="match status" value="3"/>
</dbReference>
<dbReference type="GO" id="GO:0006357">
    <property type="term" value="P:regulation of transcription by RNA polymerase II"/>
    <property type="evidence" value="ECO:0007669"/>
    <property type="project" value="TreeGrafter"/>
</dbReference>
<dbReference type="SMART" id="SM00015">
    <property type="entry name" value="IQ"/>
    <property type="match status" value="3"/>
</dbReference>
<dbReference type="PROSITE" id="PS50096">
    <property type="entry name" value="IQ"/>
    <property type="match status" value="4"/>
</dbReference>
<protein>
    <recommendedName>
        <fullName evidence="6">Calmodulin-binding transcription activator 5</fullName>
    </recommendedName>
</protein>
<dbReference type="GO" id="GO:0003712">
    <property type="term" value="F:transcription coregulator activity"/>
    <property type="evidence" value="ECO:0007669"/>
    <property type="project" value="TreeGrafter"/>
</dbReference>
<dbReference type="GO" id="GO:0005634">
    <property type="term" value="C:nucleus"/>
    <property type="evidence" value="ECO:0007669"/>
    <property type="project" value="TreeGrafter"/>
</dbReference>
<dbReference type="Proteomes" id="UP000652761">
    <property type="component" value="Unassembled WGS sequence"/>
</dbReference>
<sequence length="765" mass="84873">MINKFNWESLLETEMIANPVYPETLNVSSEPGEGNTVSSYQKVDGGQRSLRNNGNLEHSGGEHPVSMNAPHGFVAINQPLEGYLQPAEVNQNAMPQISTSMDAKFQGTDFQMVSKMPDACVNGALQSQLSFGQWDYFVDNSPGSLNDLQLDCQVSNVQELKAVAEADQPYSPEQLFNIADISPAWSYSNENTKVILIGHFHESHKHLASSDIFLVFGDTCVPAEVIQHGVYRSIALPHAPGVVNCYLTLNGKTPISQVVNFEFRPVKHSLNSVASPELDVDECKQKDFNTLIRLVRLLFSASNSISMLTNEVSPNSLKGAKRFMSVTSPSIEKDWMHLLKLIRNNETSSSSLNEHLFELLLKNKLQEWLLTKVAGGCKTTNLDSQGLGVIHLCAILEYTWAAHLFKTSGLSLDFRDACGWTALHWAAYCGRVKMVAALLSSGANPSLVTDPTANFPGGCTAADLASQEGFEGLSAYLAESALRAHFEAMTLSGNITAPAARTSTEPVSSENLEVGSTEQEVLLKYSLAAYRNAADAADRITAALRDRSMNLQMKAAQLANSAMEAANIVAALKIQKAYRNHSRRKMMKAAARIQGTFRTWQARKNFLNMRRQAIRIQAIFRGHLVRRQYRKITWSVGVLEKAVLRWRLKRKGLRGLQVDSSRASSTDDKEGNCGEEDFYRISREQAEDRVNRSVVRVQAMFRSYHAQQEYRKMKLAYDQAKPSGIRHWVIPAPPRYRTRGGALPPLPNVQPADGEGEKMPLLSYD</sequence>
<dbReference type="SUPFAM" id="SSF81296">
    <property type="entry name" value="E set domains"/>
    <property type="match status" value="1"/>
</dbReference>
<evidence type="ECO:0000313" key="5">
    <source>
        <dbReference type="Proteomes" id="UP000652761"/>
    </source>
</evidence>
<keyword evidence="5" id="KW-1185">Reference proteome</keyword>
<gene>
    <name evidence="4" type="ORF">Taro_036330</name>
</gene>
<feature type="non-terminal residue" evidence="4">
    <location>
        <position position="765"/>
    </location>
</feature>
<dbReference type="OrthoDB" id="407555at2759"/>
<dbReference type="InterPro" id="IPR000048">
    <property type="entry name" value="IQ_motif_EF-hand-BS"/>
</dbReference>
<dbReference type="InterPro" id="IPR002110">
    <property type="entry name" value="Ankyrin_rpt"/>
</dbReference>
<proteinExistence type="predicted"/>
<evidence type="ECO:0000313" key="4">
    <source>
        <dbReference type="EMBL" id="MQM03550.1"/>
    </source>
</evidence>
<evidence type="ECO:0000256" key="1">
    <source>
        <dbReference type="ARBA" id="ARBA00023043"/>
    </source>
</evidence>
<evidence type="ECO:0000256" key="3">
    <source>
        <dbReference type="SAM" id="MobiDB-lite"/>
    </source>
</evidence>
<dbReference type="CDD" id="cd23767">
    <property type="entry name" value="IQCD"/>
    <property type="match status" value="4"/>
</dbReference>
<feature type="region of interest" description="Disordered" evidence="3">
    <location>
        <begin position="739"/>
        <end position="765"/>
    </location>
</feature>
<feature type="region of interest" description="Disordered" evidence="3">
    <location>
        <begin position="27"/>
        <end position="63"/>
    </location>
</feature>
<dbReference type="PANTHER" id="PTHR23335:SF3">
    <property type="entry name" value="CALMODULIN-BINDING TRANSCRIPTION ACTIVATOR 5"/>
    <property type="match status" value="1"/>
</dbReference>
<dbReference type="Gene3D" id="2.60.40.10">
    <property type="entry name" value="Immunoglobulins"/>
    <property type="match status" value="1"/>
</dbReference>
<name>A0A843WLD3_COLES</name>
<dbReference type="Gene3D" id="1.20.5.190">
    <property type="match status" value="1"/>
</dbReference>
<dbReference type="InterPro" id="IPR014756">
    <property type="entry name" value="Ig_E-set"/>
</dbReference>
<dbReference type="SUPFAM" id="SSF48403">
    <property type="entry name" value="Ankyrin repeat"/>
    <property type="match status" value="1"/>
</dbReference>
<dbReference type="Pfam" id="PF00023">
    <property type="entry name" value="Ank"/>
    <property type="match status" value="1"/>
</dbReference>
<dbReference type="InterPro" id="IPR027417">
    <property type="entry name" value="P-loop_NTPase"/>
</dbReference>
<reference evidence="4" key="1">
    <citation type="submission" date="2017-07" db="EMBL/GenBank/DDBJ databases">
        <title>Taro Niue Genome Assembly and Annotation.</title>
        <authorList>
            <person name="Atibalentja N."/>
            <person name="Keating K."/>
            <person name="Fields C.J."/>
        </authorList>
    </citation>
    <scope>NUCLEOTIDE SEQUENCE</scope>
    <source>
        <strain evidence="4">Niue_2</strain>
        <tissue evidence="4">Leaf</tissue>
    </source>
</reference>
<evidence type="ECO:0000256" key="2">
    <source>
        <dbReference type="PROSITE-ProRule" id="PRU00023"/>
    </source>
</evidence>
<feature type="region of interest" description="Disordered" evidence="3">
    <location>
        <begin position="657"/>
        <end position="676"/>
    </location>
</feature>
<dbReference type="Gene3D" id="1.25.40.20">
    <property type="entry name" value="Ankyrin repeat-containing domain"/>
    <property type="match status" value="1"/>
</dbReference>
<dbReference type="GO" id="GO:0003690">
    <property type="term" value="F:double-stranded DNA binding"/>
    <property type="evidence" value="ECO:0007669"/>
    <property type="project" value="TreeGrafter"/>
</dbReference>
<dbReference type="PANTHER" id="PTHR23335">
    <property type="entry name" value="CALMODULIN-BINDING TRANSCRIPTION ACTIVATOR CAMTA"/>
    <property type="match status" value="1"/>
</dbReference>
<dbReference type="InterPro" id="IPR036770">
    <property type="entry name" value="Ankyrin_rpt-contain_sf"/>
</dbReference>
<dbReference type="PROSITE" id="PS50088">
    <property type="entry name" value="ANK_REPEAT"/>
    <property type="match status" value="1"/>
</dbReference>
<organism evidence="4 5">
    <name type="scientific">Colocasia esculenta</name>
    <name type="common">Wild taro</name>
    <name type="synonym">Arum esculentum</name>
    <dbReference type="NCBI Taxonomy" id="4460"/>
    <lineage>
        <taxon>Eukaryota</taxon>
        <taxon>Viridiplantae</taxon>
        <taxon>Streptophyta</taxon>
        <taxon>Embryophyta</taxon>
        <taxon>Tracheophyta</taxon>
        <taxon>Spermatophyta</taxon>
        <taxon>Magnoliopsida</taxon>
        <taxon>Liliopsida</taxon>
        <taxon>Araceae</taxon>
        <taxon>Aroideae</taxon>
        <taxon>Colocasieae</taxon>
        <taxon>Colocasia</taxon>
    </lineage>
</organism>
<feature type="compositionally biased region" description="Basic and acidic residues" evidence="3">
    <location>
        <begin position="665"/>
        <end position="676"/>
    </location>
</feature>
<feature type="repeat" description="ANK" evidence="2">
    <location>
        <begin position="418"/>
        <end position="450"/>
    </location>
</feature>
<dbReference type="SUPFAM" id="SSF52540">
    <property type="entry name" value="P-loop containing nucleoside triphosphate hydrolases"/>
    <property type="match status" value="1"/>
</dbReference>
<evidence type="ECO:0008006" key="6">
    <source>
        <dbReference type="Google" id="ProtNLM"/>
    </source>
</evidence>
<dbReference type="PROSITE" id="PS50297">
    <property type="entry name" value="ANK_REP_REGION"/>
    <property type="match status" value="1"/>
</dbReference>
<keyword evidence="1 2" id="KW-0040">ANK repeat</keyword>